<evidence type="ECO:0000313" key="2">
    <source>
        <dbReference type="Proteomes" id="UP000198211"/>
    </source>
</evidence>
<dbReference type="AlphaFoldDB" id="A0A225UB79"/>
<reference evidence="2" key="1">
    <citation type="submission" date="2017-03" db="EMBL/GenBank/DDBJ databases">
        <title>Phytopthora megakarya and P. palmivora, two closely related causual agents of cacao black pod achieved similar genome size and gene model numbers by different mechanisms.</title>
        <authorList>
            <person name="Ali S."/>
            <person name="Shao J."/>
            <person name="Larry D.J."/>
            <person name="Kronmiller B."/>
            <person name="Shen D."/>
            <person name="Strem M.D."/>
            <person name="Melnick R.L."/>
            <person name="Guiltinan M.J."/>
            <person name="Tyler B.M."/>
            <person name="Meinhardt L.W."/>
            <person name="Bailey B.A."/>
        </authorList>
    </citation>
    <scope>NUCLEOTIDE SEQUENCE [LARGE SCALE GENOMIC DNA]</scope>
    <source>
        <strain evidence="2">zdho120</strain>
    </source>
</reference>
<dbReference type="OrthoDB" id="5554229at2759"/>
<dbReference type="Proteomes" id="UP000198211">
    <property type="component" value="Unassembled WGS sequence"/>
</dbReference>
<accession>A0A225UB79</accession>
<dbReference type="EMBL" id="NBNE01023181">
    <property type="protein sequence ID" value="OWY90354.1"/>
    <property type="molecule type" value="Genomic_DNA"/>
</dbReference>
<proteinExistence type="predicted"/>
<protein>
    <recommendedName>
        <fullName evidence="3">Reverse transcriptase</fullName>
    </recommendedName>
</protein>
<evidence type="ECO:0000313" key="1">
    <source>
        <dbReference type="EMBL" id="OWY90354.1"/>
    </source>
</evidence>
<gene>
    <name evidence="1" type="ORF">PHMEG_00041551</name>
</gene>
<sequence>MIWYIHTVWRLDQESGYRVREGYAKKRAHFWHGPFRVAEKFGEYAVRLEIAGSTHRIFPVVHVSKIKLVKIFPDRPVARLEEPDGDRVDFDDALLPEDS</sequence>
<evidence type="ECO:0008006" key="3">
    <source>
        <dbReference type="Google" id="ProtNLM"/>
    </source>
</evidence>
<name>A0A225UB79_9STRA</name>
<comment type="caution">
    <text evidence="1">The sequence shown here is derived from an EMBL/GenBank/DDBJ whole genome shotgun (WGS) entry which is preliminary data.</text>
</comment>
<organism evidence="1 2">
    <name type="scientific">Phytophthora megakarya</name>
    <dbReference type="NCBI Taxonomy" id="4795"/>
    <lineage>
        <taxon>Eukaryota</taxon>
        <taxon>Sar</taxon>
        <taxon>Stramenopiles</taxon>
        <taxon>Oomycota</taxon>
        <taxon>Peronosporomycetes</taxon>
        <taxon>Peronosporales</taxon>
        <taxon>Peronosporaceae</taxon>
        <taxon>Phytophthora</taxon>
    </lineage>
</organism>
<keyword evidence="2" id="KW-1185">Reference proteome</keyword>